<comment type="caution">
    <text evidence="3">The sequence shown here is derived from an EMBL/GenBank/DDBJ whole genome shotgun (WGS) entry which is preliminary data.</text>
</comment>
<evidence type="ECO:0000256" key="1">
    <source>
        <dbReference type="SAM" id="SignalP"/>
    </source>
</evidence>
<dbReference type="Proteomes" id="UP001269081">
    <property type="component" value="Unassembled WGS sequence"/>
</dbReference>
<dbReference type="EMBL" id="JAVDWQ010000002">
    <property type="protein sequence ID" value="MDR7209140.1"/>
    <property type="molecule type" value="Genomic_DNA"/>
</dbReference>
<feature type="chain" id="PRO_5045291637" description="Lipocalin-like domain-containing protein" evidence="1">
    <location>
        <begin position="21"/>
        <end position="140"/>
    </location>
</feature>
<name>A0ABU1Y645_9FLAO</name>
<evidence type="ECO:0000313" key="3">
    <source>
        <dbReference type="EMBL" id="MDR7209140.1"/>
    </source>
</evidence>
<feature type="signal peptide" evidence="1">
    <location>
        <begin position="1"/>
        <end position="20"/>
    </location>
</feature>
<dbReference type="PROSITE" id="PS51257">
    <property type="entry name" value="PROKAR_LIPOPROTEIN"/>
    <property type="match status" value="1"/>
</dbReference>
<dbReference type="RefSeq" id="WP_310279082.1">
    <property type="nucleotide sequence ID" value="NZ_JAVDWQ010000002.1"/>
</dbReference>
<keyword evidence="1" id="KW-0732">Signal</keyword>
<evidence type="ECO:0000259" key="2">
    <source>
        <dbReference type="Pfam" id="PF13648"/>
    </source>
</evidence>
<sequence>MKNRSILLALALSISFFATSCSSDDNEGETLAPLTGKWNLSQVGTVVSGNEVLTDAPQNQSGCNKDYLELKLDNTATEGDYDSTISPCALDIDSGIYSRSHNNLTTVIDGVEKTQDIVNLTLKELKLKDANGAITVYTRD</sequence>
<protein>
    <recommendedName>
        <fullName evidence="2">Lipocalin-like domain-containing protein</fullName>
    </recommendedName>
</protein>
<dbReference type="Pfam" id="PF13648">
    <property type="entry name" value="Lipocalin_4"/>
    <property type="match status" value="1"/>
</dbReference>
<evidence type="ECO:0000313" key="4">
    <source>
        <dbReference type="Proteomes" id="UP001269081"/>
    </source>
</evidence>
<proteinExistence type="predicted"/>
<accession>A0ABU1Y645</accession>
<feature type="domain" description="Lipocalin-like" evidence="2">
    <location>
        <begin position="34"/>
        <end position="127"/>
    </location>
</feature>
<keyword evidence="4" id="KW-1185">Reference proteome</keyword>
<reference evidence="3 4" key="1">
    <citation type="submission" date="2023-07" db="EMBL/GenBank/DDBJ databases">
        <title>Sorghum-associated microbial communities from plants grown in Nebraska, USA.</title>
        <authorList>
            <person name="Schachtman D."/>
        </authorList>
    </citation>
    <scope>NUCLEOTIDE SEQUENCE [LARGE SCALE GENOMIC DNA]</scope>
    <source>
        <strain evidence="3 4">4129</strain>
    </source>
</reference>
<gene>
    <name evidence="3" type="ORF">J2W48_001070</name>
</gene>
<organism evidence="3 4">
    <name type="scientific">Flavobacterium piscis</name>
    <dbReference type="NCBI Taxonomy" id="1114874"/>
    <lineage>
        <taxon>Bacteria</taxon>
        <taxon>Pseudomonadati</taxon>
        <taxon>Bacteroidota</taxon>
        <taxon>Flavobacteriia</taxon>
        <taxon>Flavobacteriales</taxon>
        <taxon>Flavobacteriaceae</taxon>
        <taxon>Flavobacterium</taxon>
    </lineage>
</organism>
<dbReference type="InterPro" id="IPR024311">
    <property type="entry name" value="Lipocalin-like"/>
</dbReference>